<proteinExistence type="predicted"/>
<reference evidence="2 3" key="1">
    <citation type="submission" date="2019-03" db="EMBL/GenBank/DDBJ databases">
        <title>Single cell metagenomics reveals metabolic interactions within the superorganism composed of flagellate Streblomastix strix and complex community of Bacteroidetes bacteria on its surface.</title>
        <authorList>
            <person name="Treitli S.C."/>
            <person name="Kolisko M."/>
            <person name="Husnik F."/>
            <person name="Keeling P."/>
            <person name="Hampl V."/>
        </authorList>
    </citation>
    <scope>NUCLEOTIDE SEQUENCE [LARGE SCALE GENOMIC DNA]</scope>
    <source>
        <strain evidence="2">ST1C</strain>
    </source>
</reference>
<protein>
    <submittedName>
        <fullName evidence="2">Uncharacterized protein</fullName>
    </submittedName>
</protein>
<organism evidence="2 3">
    <name type="scientific">Streblomastix strix</name>
    <dbReference type="NCBI Taxonomy" id="222440"/>
    <lineage>
        <taxon>Eukaryota</taxon>
        <taxon>Metamonada</taxon>
        <taxon>Preaxostyla</taxon>
        <taxon>Oxymonadida</taxon>
        <taxon>Streblomastigidae</taxon>
        <taxon>Streblomastix</taxon>
    </lineage>
</organism>
<dbReference type="EMBL" id="SNRW01000159">
    <property type="protein sequence ID" value="KAA6402959.1"/>
    <property type="molecule type" value="Genomic_DNA"/>
</dbReference>
<evidence type="ECO:0000313" key="2">
    <source>
        <dbReference type="EMBL" id="KAA6402959.1"/>
    </source>
</evidence>
<dbReference type="Proteomes" id="UP000324800">
    <property type="component" value="Unassembled WGS sequence"/>
</dbReference>
<evidence type="ECO:0000313" key="3">
    <source>
        <dbReference type="Proteomes" id="UP000324800"/>
    </source>
</evidence>
<accession>A0A5J4X8U1</accession>
<comment type="caution">
    <text evidence="2">The sequence shown here is derived from an EMBL/GenBank/DDBJ whole genome shotgun (WGS) entry which is preliminary data.</text>
</comment>
<gene>
    <name evidence="2" type="ORF">EZS28_001522</name>
</gene>
<dbReference type="AlphaFoldDB" id="A0A5J4X8U1"/>
<sequence length="141" mass="16608">MRLKEKEIKMFMMGSYFEIFMGKEMENVNQSEKIICARLVEELIFDNYQDNGELSYGDEIEEAGEEINRDQCYIEGDGYESYYDEDYDVEGQDDDEEDSYEKEDDDNNDNDGQFVDKSEVESNESGRVGELEGEQLNLFFY</sequence>
<feature type="region of interest" description="Disordered" evidence="1">
    <location>
        <begin position="83"/>
        <end position="132"/>
    </location>
</feature>
<feature type="compositionally biased region" description="Acidic residues" evidence="1">
    <location>
        <begin position="83"/>
        <end position="109"/>
    </location>
</feature>
<name>A0A5J4X8U1_9EUKA</name>
<evidence type="ECO:0000256" key="1">
    <source>
        <dbReference type="SAM" id="MobiDB-lite"/>
    </source>
</evidence>